<dbReference type="EMBL" id="VOLQ01000009">
    <property type="protein sequence ID" value="TWX69032.1"/>
    <property type="molecule type" value="Genomic_DNA"/>
</dbReference>
<dbReference type="GO" id="GO:0016832">
    <property type="term" value="F:aldehyde-lyase activity"/>
    <property type="evidence" value="ECO:0007669"/>
    <property type="project" value="TreeGrafter"/>
</dbReference>
<dbReference type="InterPro" id="IPR050251">
    <property type="entry name" value="HpcH-HpaI_aldolase"/>
</dbReference>
<organism evidence="6 8">
    <name type="scientific">Colwellia hornerae</name>
    <dbReference type="NCBI Taxonomy" id="89402"/>
    <lineage>
        <taxon>Bacteria</taxon>
        <taxon>Pseudomonadati</taxon>
        <taxon>Pseudomonadota</taxon>
        <taxon>Gammaproteobacteria</taxon>
        <taxon>Alteromonadales</taxon>
        <taxon>Colwelliaceae</taxon>
        <taxon>Colwellia</taxon>
    </lineage>
</organism>
<sequence length="256" mass="27855">MSLKQSLAQKKPLIGTFIKTPHFHNTEVLAHTSFDVLCLDAEHAPFDRSDLDTCVLAAKSKQMPVVIRVPDTENATILNALDLGADGIVLPHILNAAHARRVVKKCFYGPDGRGYAGSTRFAGYTTKKLPENLANNQNETCVIAQIEDLEAVNDIDAICQVDGIDCIFIGRMDLTVALEQTNASHSEVLAAVEKVVKSANKHGKNCGMFVGDLTELPHWISLGVSLFLLSSDHGFMLSGAQQLQQTFNDAIKQAEK</sequence>
<dbReference type="SUPFAM" id="SSF51621">
    <property type="entry name" value="Phosphoenolpyruvate/pyruvate domain"/>
    <property type="match status" value="1"/>
</dbReference>
<reference evidence="6 8" key="1">
    <citation type="submission" date="2019-07" db="EMBL/GenBank/DDBJ databases">
        <title>Genomes of sea-ice associated Colwellia species.</title>
        <authorList>
            <person name="Bowman J.P."/>
        </authorList>
    </citation>
    <scope>NUCLEOTIDE SEQUENCE [LARGE SCALE GENOMIC DNA]</scope>
    <source>
        <strain evidence="5 7">ACAM 607</strain>
        <strain evidence="6 8">IC036</strain>
    </source>
</reference>
<dbReference type="EMBL" id="VOLR01000010">
    <property type="protein sequence ID" value="TWX60174.1"/>
    <property type="molecule type" value="Genomic_DNA"/>
</dbReference>
<dbReference type="InterPro" id="IPR015813">
    <property type="entry name" value="Pyrv/PenolPyrv_kinase-like_dom"/>
</dbReference>
<comment type="similarity">
    <text evidence="1">Belongs to the HpcH/HpaI aldolase family.</text>
</comment>
<protein>
    <submittedName>
        <fullName evidence="6">Aldolase</fullName>
    </submittedName>
</protein>
<keyword evidence="3" id="KW-0456">Lyase</keyword>
<dbReference type="PANTHER" id="PTHR30502">
    <property type="entry name" value="2-KETO-3-DEOXY-L-RHAMNONATE ALDOLASE"/>
    <property type="match status" value="1"/>
</dbReference>
<dbReference type="GO" id="GO:0046872">
    <property type="term" value="F:metal ion binding"/>
    <property type="evidence" value="ECO:0007669"/>
    <property type="project" value="UniProtKB-KW"/>
</dbReference>
<dbReference type="InterPro" id="IPR005000">
    <property type="entry name" value="Aldolase/citrate-lyase_domain"/>
</dbReference>
<comment type="caution">
    <text evidence="6">The sequence shown here is derived from an EMBL/GenBank/DDBJ whole genome shotgun (WGS) entry which is preliminary data.</text>
</comment>
<keyword evidence="2" id="KW-0479">Metal-binding</keyword>
<evidence type="ECO:0000313" key="6">
    <source>
        <dbReference type="EMBL" id="TWX69032.1"/>
    </source>
</evidence>
<evidence type="ECO:0000256" key="2">
    <source>
        <dbReference type="ARBA" id="ARBA00022723"/>
    </source>
</evidence>
<dbReference type="Pfam" id="PF03328">
    <property type="entry name" value="HpcH_HpaI"/>
    <property type="match status" value="1"/>
</dbReference>
<name>A0A5C6QKA7_9GAMM</name>
<gene>
    <name evidence="5" type="ORF">ESZ26_08670</name>
    <name evidence="6" type="ORF">ESZ27_06760</name>
</gene>
<dbReference type="Proteomes" id="UP000321917">
    <property type="component" value="Unassembled WGS sequence"/>
</dbReference>
<keyword evidence="7" id="KW-1185">Reference proteome</keyword>
<proteinExistence type="inferred from homology"/>
<dbReference type="Proteomes" id="UP000321525">
    <property type="component" value="Unassembled WGS sequence"/>
</dbReference>
<evidence type="ECO:0000256" key="1">
    <source>
        <dbReference type="ARBA" id="ARBA00005568"/>
    </source>
</evidence>
<evidence type="ECO:0000256" key="3">
    <source>
        <dbReference type="ARBA" id="ARBA00023239"/>
    </source>
</evidence>
<dbReference type="RefSeq" id="WP_146799351.1">
    <property type="nucleotide sequence ID" value="NZ_VOLP01000011.1"/>
</dbReference>
<dbReference type="InterPro" id="IPR040442">
    <property type="entry name" value="Pyrv_kinase-like_dom_sf"/>
</dbReference>
<dbReference type="AlphaFoldDB" id="A0A5C6QKA7"/>
<dbReference type="PANTHER" id="PTHR30502:SF0">
    <property type="entry name" value="PHOSPHOENOLPYRUVATE CARBOXYLASE FAMILY PROTEIN"/>
    <property type="match status" value="1"/>
</dbReference>
<evidence type="ECO:0000313" key="8">
    <source>
        <dbReference type="Proteomes" id="UP000321917"/>
    </source>
</evidence>
<feature type="domain" description="HpcH/HpaI aldolase/citrate lyase" evidence="4">
    <location>
        <begin position="15"/>
        <end position="209"/>
    </location>
</feature>
<evidence type="ECO:0000313" key="5">
    <source>
        <dbReference type="EMBL" id="TWX60174.1"/>
    </source>
</evidence>
<accession>A0A5C6QKA7</accession>
<dbReference type="OrthoDB" id="86160at2"/>
<dbReference type="Gene3D" id="3.20.20.60">
    <property type="entry name" value="Phosphoenolpyruvate-binding domains"/>
    <property type="match status" value="1"/>
</dbReference>
<evidence type="ECO:0000313" key="7">
    <source>
        <dbReference type="Proteomes" id="UP000321525"/>
    </source>
</evidence>
<evidence type="ECO:0000259" key="4">
    <source>
        <dbReference type="Pfam" id="PF03328"/>
    </source>
</evidence>
<dbReference type="GO" id="GO:0005737">
    <property type="term" value="C:cytoplasm"/>
    <property type="evidence" value="ECO:0007669"/>
    <property type="project" value="TreeGrafter"/>
</dbReference>